<proteinExistence type="inferred from homology"/>
<dbReference type="SFLD" id="SFLDS00019">
    <property type="entry name" value="Glutathione_Transferase_(cytos"/>
    <property type="match status" value="1"/>
</dbReference>
<organism evidence="4 5">
    <name type="scientific">Leptospira harrisiae</name>
    <dbReference type="NCBI Taxonomy" id="2023189"/>
    <lineage>
        <taxon>Bacteria</taxon>
        <taxon>Pseudomonadati</taxon>
        <taxon>Spirochaetota</taxon>
        <taxon>Spirochaetia</taxon>
        <taxon>Leptospirales</taxon>
        <taxon>Leptospiraceae</taxon>
        <taxon>Leptospira</taxon>
    </lineage>
</organism>
<protein>
    <submittedName>
        <fullName evidence="4">Glutathione transferase</fullName>
    </submittedName>
</protein>
<name>A0A2N0ANH3_9LEPT</name>
<reference evidence="4 5" key="1">
    <citation type="submission" date="2017-07" db="EMBL/GenBank/DDBJ databases">
        <title>Leptospira spp. isolated from tropical soils.</title>
        <authorList>
            <person name="Thibeaux R."/>
            <person name="Iraola G."/>
            <person name="Ferres I."/>
            <person name="Bierque E."/>
            <person name="Girault D."/>
            <person name="Soupe-Gilbert M.-E."/>
            <person name="Picardeau M."/>
            <person name="Goarant C."/>
        </authorList>
    </citation>
    <scope>NUCLEOTIDE SEQUENCE [LARGE SCALE GENOMIC DNA]</scope>
    <source>
        <strain evidence="4 5">FH2-B-A1</strain>
    </source>
</reference>
<dbReference type="EMBL" id="NPDX01000001">
    <property type="protein sequence ID" value="PJZ85800.1"/>
    <property type="molecule type" value="Genomic_DNA"/>
</dbReference>
<dbReference type="PANTHER" id="PTHR44051">
    <property type="entry name" value="GLUTATHIONE S-TRANSFERASE-RELATED"/>
    <property type="match status" value="1"/>
</dbReference>
<dbReference type="SUPFAM" id="SSF52833">
    <property type="entry name" value="Thioredoxin-like"/>
    <property type="match status" value="1"/>
</dbReference>
<dbReference type="InterPro" id="IPR036282">
    <property type="entry name" value="Glutathione-S-Trfase_C_sf"/>
</dbReference>
<dbReference type="AlphaFoldDB" id="A0A2N0ANH3"/>
<dbReference type="RefSeq" id="WP_100742714.1">
    <property type="nucleotide sequence ID" value="NZ_NPDW01000001.1"/>
</dbReference>
<feature type="domain" description="GST N-terminal" evidence="3">
    <location>
        <begin position="1"/>
        <end position="81"/>
    </location>
</feature>
<dbReference type="Proteomes" id="UP000232145">
    <property type="component" value="Unassembled WGS sequence"/>
</dbReference>
<accession>A0A2N0ANH3</accession>
<gene>
    <name evidence="4" type="ORF">CH364_06285</name>
</gene>
<dbReference type="SUPFAM" id="SSF47616">
    <property type="entry name" value="GST C-terminal domain-like"/>
    <property type="match status" value="1"/>
</dbReference>
<dbReference type="Pfam" id="PF13417">
    <property type="entry name" value="GST_N_3"/>
    <property type="match status" value="1"/>
</dbReference>
<dbReference type="CDD" id="cd00570">
    <property type="entry name" value="GST_N_family"/>
    <property type="match status" value="1"/>
</dbReference>
<dbReference type="InterPro" id="IPR036249">
    <property type="entry name" value="Thioredoxin-like_sf"/>
</dbReference>
<evidence type="ECO:0000259" key="3">
    <source>
        <dbReference type="PROSITE" id="PS50404"/>
    </source>
</evidence>
<evidence type="ECO:0000256" key="1">
    <source>
        <dbReference type="ARBA" id="ARBA00007409"/>
    </source>
</evidence>
<comment type="similarity">
    <text evidence="1">Belongs to the GST superfamily.</text>
</comment>
<dbReference type="Gene3D" id="3.40.30.10">
    <property type="entry name" value="Glutaredoxin"/>
    <property type="match status" value="1"/>
</dbReference>
<dbReference type="FunFam" id="3.40.30.10:FF:000039">
    <property type="entry name" value="Glutathione S-transferase domain"/>
    <property type="match status" value="1"/>
</dbReference>
<evidence type="ECO:0000256" key="2">
    <source>
        <dbReference type="ARBA" id="ARBA00022679"/>
    </source>
</evidence>
<keyword evidence="5" id="KW-1185">Reference proteome</keyword>
<dbReference type="InterPro" id="IPR040079">
    <property type="entry name" value="Glutathione_S-Trfase"/>
</dbReference>
<evidence type="ECO:0000313" key="5">
    <source>
        <dbReference type="Proteomes" id="UP000232145"/>
    </source>
</evidence>
<dbReference type="InterPro" id="IPR004045">
    <property type="entry name" value="Glutathione_S-Trfase_N"/>
</dbReference>
<comment type="caution">
    <text evidence="4">The sequence shown here is derived from an EMBL/GenBank/DDBJ whole genome shotgun (WGS) entry which is preliminary data.</text>
</comment>
<dbReference type="Gene3D" id="1.20.1050.10">
    <property type="match status" value="1"/>
</dbReference>
<dbReference type="PROSITE" id="PS50404">
    <property type="entry name" value="GST_NTER"/>
    <property type="match status" value="1"/>
</dbReference>
<dbReference type="OrthoDB" id="9797500at2"/>
<sequence length="203" mass="24077">MYQLYAHPRSTYSMRVHIYLRYRNLPYETITIALDKLENRKRPFLQINPYGKVPVLKDDDFLLAESSAIIRYLEEKHSFANPFFSEDLRSRALLNQSINRCESEFCFPGSVIYFSKKFVPPEKWDTNRMKDSSKRIGRHLDILEGILETNEYLHENQFGFLEILYAPFIKNIDMMETKLPLSVEIWIKRVLANESVREVLGNE</sequence>
<dbReference type="SFLD" id="SFLDG00358">
    <property type="entry name" value="Main_(cytGST)"/>
    <property type="match status" value="1"/>
</dbReference>
<keyword evidence="2 4" id="KW-0808">Transferase</keyword>
<dbReference type="GO" id="GO:0016740">
    <property type="term" value="F:transferase activity"/>
    <property type="evidence" value="ECO:0007669"/>
    <property type="project" value="UniProtKB-KW"/>
</dbReference>
<dbReference type="PANTHER" id="PTHR44051:SF8">
    <property type="entry name" value="GLUTATHIONE S-TRANSFERASE GSTA"/>
    <property type="match status" value="1"/>
</dbReference>
<evidence type="ECO:0000313" key="4">
    <source>
        <dbReference type="EMBL" id="PJZ85800.1"/>
    </source>
</evidence>